<proteinExistence type="predicted"/>
<dbReference type="PANTHER" id="PTHR10799">
    <property type="entry name" value="SNF2/RAD54 HELICASE FAMILY"/>
    <property type="match status" value="1"/>
</dbReference>
<dbReference type="InterPro" id="IPR000330">
    <property type="entry name" value="SNF2_N"/>
</dbReference>
<dbReference type="InterPro" id="IPR027417">
    <property type="entry name" value="P-loop_NTPase"/>
</dbReference>
<sequence>MIDFHTVRGDGRQNADGSITVWALSASDRVLTLHELRMRLFAWHLRSMHGILLKQDDDSQEGCSLVLSPVDALDYFASPGTSLHLPVEWSESLNLLRQTAELFRDVLDKGWYRPDAEAWQEGKRGWKLMLPEGLAQNGERLEQELKAAQIDIRLWFDRIMEELSHSDEAVDAAWDDLCAEQPVLLAHAYGSIPMESVISLEEEDWLVSVGWQKDDIPFRTCFRLNEPFMDGDEDSAVWKLEVLLQDKNNSAAILPVEWSEGSICTDRLPEAWVEHASRRVPSDLRRCLQLLPSLKASQDSNSIDLKPVLTETEAWDFLERDSLLLLNAGYSVLLPVWWEALMQHKPKLKVKLKSSVGSTAESFFGASQLVRFDWKVAVGGLDLPEDEFVRLAAEKKRLMHIHGRWIRLDPEFVVQVQKAMKRFNKSGLSFQEILEMHLLGQADQAEAPSDVTLDPDEETEPKLRIEVELNNHMAKLIERMQHTDRIPIIAPSPLLQAELRKYQQDGVSWLLFMRKFGLGACLADDMGLGKTIQFIAYLLRVTEENEAAATRPAPALLICPTSVLGNWQKELERFAPTLRVYLHYGPQRPKGEVFSEAVRDFDLVVTSYNLAQMDEAELSSITWNAICLDEAQNIKNVYTKQSAAIRRLDARHRIALTGTPIENRLTELWSIFDFMNPGYLGSLSEFQHRYVQPIEKNGDETLIGRVQKLIRPFLLRRVKKDPAIQLDLPDKYESKAYVSLTAEQAALYENVVEDLMQRLDTLTGMEKKGLILATLTKLKQICDHPALFLKERDSSSQENHSASAKVTRLLEMLQEAREEGDQCLIFTQFVEMGHMLKATAEQETGERVFFLHGGVPKKQRDAMIASFQAPDVTAKDRIGVFILSLKAGGTGLNLTAANRVFHFDRWWNPAVENQATDRAFRIGQTRDVQVHKFVTLGTLEERIDEMIERKQGLNRQIVGAGENWVTEMSTGELRDLFALRREWIGRQEV</sequence>
<dbReference type="CDD" id="cd18012">
    <property type="entry name" value="DEXQc_arch_SWI2_SNF2"/>
    <property type="match status" value="1"/>
</dbReference>
<dbReference type="Proteomes" id="UP000198601">
    <property type="component" value="Unassembled WGS sequence"/>
</dbReference>
<feature type="domain" description="Helicase ATP-binding" evidence="2">
    <location>
        <begin position="511"/>
        <end position="678"/>
    </location>
</feature>
<dbReference type="STRING" id="624147.SAMN04487970_104251"/>
<dbReference type="Pfam" id="PF12419">
    <property type="entry name" value="DUF3670"/>
    <property type="match status" value="1"/>
</dbReference>
<reference evidence="5" key="1">
    <citation type="submission" date="2016-10" db="EMBL/GenBank/DDBJ databases">
        <authorList>
            <person name="Varghese N."/>
            <person name="Submissions S."/>
        </authorList>
    </citation>
    <scope>NUCLEOTIDE SEQUENCE [LARGE SCALE GENOMIC DNA]</scope>
    <source>
        <strain evidence="5">CGMCC 1.8946</strain>
    </source>
</reference>
<dbReference type="InterPro" id="IPR014001">
    <property type="entry name" value="Helicase_ATP-bd"/>
</dbReference>
<dbReference type="Pfam" id="PF00176">
    <property type="entry name" value="SNF2-rel_dom"/>
    <property type="match status" value="1"/>
</dbReference>
<feature type="domain" description="Helicase C-terminal" evidence="3">
    <location>
        <begin position="805"/>
        <end position="969"/>
    </location>
</feature>
<dbReference type="EMBL" id="FMTT01000042">
    <property type="protein sequence ID" value="SCW76354.1"/>
    <property type="molecule type" value="Genomic_DNA"/>
</dbReference>
<dbReference type="InterPro" id="IPR022138">
    <property type="entry name" value="DUF3670"/>
</dbReference>
<dbReference type="CDD" id="cd18793">
    <property type="entry name" value="SF2_C_SNF"/>
    <property type="match status" value="1"/>
</dbReference>
<dbReference type="InterPro" id="IPR038718">
    <property type="entry name" value="SNF2-like_sf"/>
</dbReference>
<evidence type="ECO:0000259" key="2">
    <source>
        <dbReference type="PROSITE" id="PS51192"/>
    </source>
</evidence>
<evidence type="ECO:0000259" key="3">
    <source>
        <dbReference type="PROSITE" id="PS51194"/>
    </source>
</evidence>
<dbReference type="OrthoDB" id="9760715at2"/>
<organism evidence="4 5">
    <name type="scientific">Paenibacillus tianmuensis</name>
    <dbReference type="NCBI Taxonomy" id="624147"/>
    <lineage>
        <taxon>Bacteria</taxon>
        <taxon>Bacillati</taxon>
        <taxon>Bacillota</taxon>
        <taxon>Bacilli</taxon>
        <taxon>Bacillales</taxon>
        <taxon>Paenibacillaceae</taxon>
        <taxon>Paenibacillus</taxon>
    </lineage>
</organism>
<dbReference type="GO" id="GO:0004386">
    <property type="term" value="F:helicase activity"/>
    <property type="evidence" value="ECO:0007669"/>
    <property type="project" value="UniProtKB-KW"/>
</dbReference>
<dbReference type="SMART" id="SM00487">
    <property type="entry name" value="DEXDc"/>
    <property type="match status" value="1"/>
</dbReference>
<dbReference type="Gene3D" id="3.40.50.300">
    <property type="entry name" value="P-loop containing nucleotide triphosphate hydrolases"/>
    <property type="match status" value="1"/>
</dbReference>
<evidence type="ECO:0000256" key="1">
    <source>
        <dbReference type="ARBA" id="ARBA00022801"/>
    </source>
</evidence>
<keyword evidence="4" id="KW-0347">Helicase</keyword>
<dbReference type="PROSITE" id="PS51194">
    <property type="entry name" value="HELICASE_CTER"/>
    <property type="match status" value="1"/>
</dbReference>
<dbReference type="GO" id="GO:0005524">
    <property type="term" value="F:ATP binding"/>
    <property type="evidence" value="ECO:0007669"/>
    <property type="project" value="InterPro"/>
</dbReference>
<dbReference type="RefSeq" id="WP_090675299.1">
    <property type="nucleotide sequence ID" value="NZ_FMTT01000042.1"/>
</dbReference>
<keyword evidence="5" id="KW-1185">Reference proteome</keyword>
<dbReference type="PROSITE" id="PS51192">
    <property type="entry name" value="HELICASE_ATP_BIND_1"/>
    <property type="match status" value="1"/>
</dbReference>
<dbReference type="SUPFAM" id="SSF52540">
    <property type="entry name" value="P-loop containing nucleoside triphosphate hydrolases"/>
    <property type="match status" value="2"/>
</dbReference>
<dbReference type="SMART" id="SM00490">
    <property type="entry name" value="HELICc"/>
    <property type="match status" value="1"/>
</dbReference>
<dbReference type="GO" id="GO:0016787">
    <property type="term" value="F:hydrolase activity"/>
    <property type="evidence" value="ECO:0007669"/>
    <property type="project" value="UniProtKB-KW"/>
</dbReference>
<protein>
    <submittedName>
        <fullName evidence="4">Superfamily II DNA or RNA helicase, SNF2 family</fullName>
    </submittedName>
</protein>
<dbReference type="FunFam" id="3.40.50.300:FF:000533">
    <property type="entry name" value="Helicase, Snf2 family"/>
    <property type="match status" value="1"/>
</dbReference>
<dbReference type="AlphaFoldDB" id="A0A1G4T4K4"/>
<dbReference type="Gene3D" id="3.40.50.10810">
    <property type="entry name" value="Tandem AAA-ATPase domain"/>
    <property type="match status" value="1"/>
</dbReference>
<evidence type="ECO:0000313" key="5">
    <source>
        <dbReference type="Proteomes" id="UP000198601"/>
    </source>
</evidence>
<dbReference type="InterPro" id="IPR049730">
    <property type="entry name" value="SNF2/RAD54-like_C"/>
</dbReference>
<name>A0A1G4T4K4_9BACL</name>
<keyword evidence="4" id="KW-0067">ATP-binding</keyword>
<dbReference type="Pfam" id="PF00271">
    <property type="entry name" value="Helicase_C"/>
    <property type="match status" value="1"/>
</dbReference>
<accession>A0A1G4T4K4</accession>
<dbReference type="InterPro" id="IPR001650">
    <property type="entry name" value="Helicase_C-like"/>
</dbReference>
<keyword evidence="1" id="KW-0378">Hydrolase</keyword>
<keyword evidence="4" id="KW-0547">Nucleotide-binding</keyword>
<gene>
    <name evidence="4" type="ORF">SAMN04487970_104251</name>
</gene>
<evidence type="ECO:0000313" key="4">
    <source>
        <dbReference type="EMBL" id="SCW76354.1"/>
    </source>
</evidence>